<protein>
    <submittedName>
        <fullName evidence="2">Uncharacterized protein</fullName>
    </submittedName>
</protein>
<proteinExistence type="predicted"/>
<keyword evidence="3" id="KW-1185">Reference proteome</keyword>
<accession>A0ABQ9H115</accession>
<organism evidence="2 3">
    <name type="scientific">Dryococelus australis</name>
    <dbReference type="NCBI Taxonomy" id="614101"/>
    <lineage>
        <taxon>Eukaryota</taxon>
        <taxon>Metazoa</taxon>
        <taxon>Ecdysozoa</taxon>
        <taxon>Arthropoda</taxon>
        <taxon>Hexapoda</taxon>
        <taxon>Insecta</taxon>
        <taxon>Pterygota</taxon>
        <taxon>Neoptera</taxon>
        <taxon>Polyneoptera</taxon>
        <taxon>Phasmatodea</taxon>
        <taxon>Verophasmatodea</taxon>
        <taxon>Anareolatae</taxon>
        <taxon>Phasmatidae</taxon>
        <taxon>Eurycanthinae</taxon>
        <taxon>Dryococelus</taxon>
    </lineage>
</organism>
<dbReference type="EMBL" id="JARBHB010000008">
    <property type="protein sequence ID" value="KAJ8877959.1"/>
    <property type="molecule type" value="Genomic_DNA"/>
</dbReference>
<evidence type="ECO:0000256" key="1">
    <source>
        <dbReference type="SAM" id="MobiDB-lite"/>
    </source>
</evidence>
<reference evidence="2 3" key="1">
    <citation type="submission" date="2023-02" db="EMBL/GenBank/DDBJ databases">
        <title>LHISI_Scaffold_Assembly.</title>
        <authorList>
            <person name="Stuart O.P."/>
            <person name="Cleave R."/>
            <person name="Magrath M.J.L."/>
            <person name="Mikheyev A.S."/>
        </authorList>
    </citation>
    <scope>NUCLEOTIDE SEQUENCE [LARGE SCALE GENOMIC DNA]</scope>
    <source>
        <strain evidence="2">Daus_M_001</strain>
        <tissue evidence="2">Leg muscle</tissue>
    </source>
</reference>
<name>A0ABQ9H115_9NEOP</name>
<gene>
    <name evidence="2" type="ORF">PR048_022422</name>
</gene>
<comment type="caution">
    <text evidence="2">The sequence shown here is derived from an EMBL/GenBank/DDBJ whole genome shotgun (WGS) entry which is preliminary data.</text>
</comment>
<evidence type="ECO:0000313" key="2">
    <source>
        <dbReference type="EMBL" id="KAJ8877959.1"/>
    </source>
</evidence>
<evidence type="ECO:0000313" key="3">
    <source>
        <dbReference type="Proteomes" id="UP001159363"/>
    </source>
</evidence>
<sequence length="835" mass="91695">MTARGHNYCQGRCVTHQQEEEEWRSVAQDLCRSHLALCTEHLPPHVLFIASRRSSGEPRAQLHQELTPARCFQLGCSALHSANLCPLCGGQVVFVDGSGRGRGEEPFVVEGEVGIWRVGELVGGGAGNVDETELAARCLLKQQTRLPHIITLQAGAWIYRVIRNSTDQLREVILHEKVKGKHIQLATHLGELGSIPGGVARGFSHVGIVPDDNAGRRAFSEISRFPPPFNSGAAPYSPHFALIGSQSLRSPPLYSTLCSTFAVLNSRPSTAKRSGRDLKSTPTSYGRKKHSIVNTARERSRSCLHTQPQAIPGNVMFVRVACLQTTLTCKQQERLEAGRWPEIVNLNNFSYAYKVTGSRSEVKVNATGFQDARWVTSKHGGGRCLAIIPDAVVPESCDRNMALVSQKAPGETLEDWREAIVSASVKPNPFQVLKCTTDFFKARGIASEENYSTKYPSCKTSYYTTESRKHTRLYRSYNLQVLCGCIADYTPPTVVGVHCVCGIDCVYHIHDWEFIDEIDVQHVYTEVTFAIGSQLIRNALDDSEPIADLQMNKHRVPYCLVWSNTGYSLGQQPMNTQLRLLYTGLWRIAYSPARSGDGAFAACAKVALIAPALLVLKRGETRSRQLERSGRELSFGAKIIALATESREICYTEIFARDQNSRQLPRAPRPAPCARVAPTQYRVRILAVCRIERHHIVISVVNGKFHEFISGQKGFSREDQGVGGATSSGLDCEGWRCELVAEGVAKGEGGGDGVVRDASPCTLQPAATRGLGNKRNISREGGMNTRLVTIVLGVGEGVIATTSSCPRLHLSVLRPLTPTRTRREDAGRTVDIATD</sequence>
<feature type="region of interest" description="Disordered" evidence="1">
    <location>
        <begin position="269"/>
        <end position="299"/>
    </location>
</feature>
<dbReference type="Proteomes" id="UP001159363">
    <property type="component" value="Chromosome 7"/>
</dbReference>